<keyword evidence="3 12" id="KW-0597">Phosphoprotein</keyword>
<dbReference type="Pfam" id="PF07494">
    <property type="entry name" value="Reg_prop"/>
    <property type="match status" value="3"/>
</dbReference>
<dbReference type="InterPro" id="IPR001789">
    <property type="entry name" value="Sig_transdc_resp-reg_receiver"/>
</dbReference>
<keyword evidence="4" id="KW-0808">Transferase</keyword>
<dbReference type="Gene3D" id="2.130.10.10">
    <property type="entry name" value="YVTN repeat-like/Quinoprotein amine dehydrogenase"/>
    <property type="match status" value="2"/>
</dbReference>
<evidence type="ECO:0000313" key="17">
    <source>
        <dbReference type="EMBL" id="OKS84934.1"/>
    </source>
</evidence>
<organism evidence="17 18">
    <name type="scientific">Mucilaginibacter polytrichastri</name>
    <dbReference type="NCBI Taxonomy" id="1302689"/>
    <lineage>
        <taxon>Bacteria</taxon>
        <taxon>Pseudomonadati</taxon>
        <taxon>Bacteroidota</taxon>
        <taxon>Sphingobacteriia</taxon>
        <taxon>Sphingobacteriales</taxon>
        <taxon>Sphingobacteriaceae</taxon>
        <taxon>Mucilaginibacter</taxon>
    </lineage>
</organism>
<keyword evidence="18" id="KW-1185">Reference proteome</keyword>
<evidence type="ECO:0000256" key="4">
    <source>
        <dbReference type="ARBA" id="ARBA00022679"/>
    </source>
</evidence>
<evidence type="ECO:0000256" key="10">
    <source>
        <dbReference type="ARBA" id="ARBA00023125"/>
    </source>
</evidence>
<dbReference type="SUPFAM" id="SSF52172">
    <property type="entry name" value="CheY-like"/>
    <property type="match status" value="1"/>
</dbReference>
<dbReference type="SUPFAM" id="SSF46689">
    <property type="entry name" value="Homeodomain-like"/>
    <property type="match status" value="1"/>
</dbReference>
<evidence type="ECO:0000256" key="1">
    <source>
        <dbReference type="ARBA" id="ARBA00000085"/>
    </source>
</evidence>
<keyword evidence="10" id="KW-0238">DNA-binding</keyword>
<dbReference type="InterPro" id="IPR009057">
    <property type="entry name" value="Homeodomain-like_sf"/>
</dbReference>
<dbReference type="SMART" id="SM00387">
    <property type="entry name" value="HATPase_c"/>
    <property type="match status" value="1"/>
</dbReference>
<dbReference type="PROSITE" id="PS00041">
    <property type="entry name" value="HTH_ARAC_FAMILY_1"/>
    <property type="match status" value="1"/>
</dbReference>
<dbReference type="Pfam" id="PF02518">
    <property type="entry name" value="HATPase_c"/>
    <property type="match status" value="1"/>
</dbReference>
<dbReference type="Pfam" id="PF07495">
    <property type="entry name" value="Y_Y_Y"/>
    <property type="match status" value="1"/>
</dbReference>
<keyword evidence="5" id="KW-0547">Nucleotide-binding</keyword>
<evidence type="ECO:0000256" key="3">
    <source>
        <dbReference type="ARBA" id="ARBA00022553"/>
    </source>
</evidence>
<evidence type="ECO:0000256" key="9">
    <source>
        <dbReference type="ARBA" id="ARBA00023015"/>
    </source>
</evidence>
<dbReference type="InterPro" id="IPR004358">
    <property type="entry name" value="Sig_transdc_His_kin-like_C"/>
</dbReference>
<evidence type="ECO:0000256" key="5">
    <source>
        <dbReference type="ARBA" id="ARBA00022741"/>
    </source>
</evidence>
<dbReference type="Gene3D" id="2.60.40.10">
    <property type="entry name" value="Immunoglobulins"/>
    <property type="match status" value="1"/>
</dbReference>
<dbReference type="Gene3D" id="1.10.10.60">
    <property type="entry name" value="Homeodomain-like"/>
    <property type="match status" value="1"/>
</dbReference>
<dbReference type="PROSITE" id="PS01124">
    <property type="entry name" value="HTH_ARAC_FAMILY_2"/>
    <property type="match status" value="1"/>
</dbReference>
<dbReference type="PROSITE" id="PS50109">
    <property type="entry name" value="HIS_KIN"/>
    <property type="match status" value="1"/>
</dbReference>
<keyword evidence="11" id="KW-0804">Transcription</keyword>
<dbReference type="SMART" id="SM00388">
    <property type="entry name" value="HisKA"/>
    <property type="match status" value="1"/>
</dbReference>
<dbReference type="InterPro" id="IPR036097">
    <property type="entry name" value="HisK_dim/P_sf"/>
</dbReference>
<dbReference type="Gene3D" id="3.40.50.2300">
    <property type="match status" value="1"/>
</dbReference>
<dbReference type="EMBL" id="MPPL01000001">
    <property type="protein sequence ID" value="OKS84934.1"/>
    <property type="molecule type" value="Genomic_DNA"/>
</dbReference>
<keyword evidence="6" id="KW-0418">Kinase</keyword>
<dbReference type="PANTHER" id="PTHR43547">
    <property type="entry name" value="TWO-COMPONENT HISTIDINE KINASE"/>
    <property type="match status" value="1"/>
</dbReference>
<protein>
    <recommendedName>
        <fullName evidence="2">histidine kinase</fullName>
        <ecNumber evidence="2">2.7.13.3</ecNumber>
    </recommendedName>
</protein>
<dbReference type="InterPro" id="IPR036890">
    <property type="entry name" value="HATPase_C_sf"/>
</dbReference>
<feature type="transmembrane region" description="Helical" evidence="13">
    <location>
        <begin position="777"/>
        <end position="796"/>
    </location>
</feature>
<feature type="modified residue" description="4-aspartylphosphate" evidence="12">
    <location>
        <position position="1141"/>
    </location>
</feature>
<evidence type="ECO:0000259" key="14">
    <source>
        <dbReference type="PROSITE" id="PS01124"/>
    </source>
</evidence>
<dbReference type="PANTHER" id="PTHR43547:SF2">
    <property type="entry name" value="HYBRID SIGNAL TRANSDUCTION HISTIDINE KINASE C"/>
    <property type="match status" value="1"/>
</dbReference>
<dbReference type="InterPro" id="IPR011123">
    <property type="entry name" value="Y_Y_Y"/>
</dbReference>
<feature type="domain" description="Response regulatory" evidence="16">
    <location>
        <begin position="1093"/>
        <end position="1208"/>
    </location>
</feature>
<dbReference type="InterPro" id="IPR018060">
    <property type="entry name" value="HTH_AraC"/>
</dbReference>
<dbReference type="GO" id="GO:0043565">
    <property type="term" value="F:sequence-specific DNA binding"/>
    <property type="evidence" value="ECO:0007669"/>
    <property type="project" value="InterPro"/>
</dbReference>
<name>A0A1Q5ZT39_9SPHI</name>
<dbReference type="InterPro" id="IPR011006">
    <property type="entry name" value="CheY-like_superfamily"/>
</dbReference>
<dbReference type="GO" id="GO:0000155">
    <property type="term" value="F:phosphorelay sensor kinase activity"/>
    <property type="evidence" value="ECO:0007669"/>
    <property type="project" value="InterPro"/>
</dbReference>
<dbReference type="Pfam" id="PF00512">
    <property type="entry name" value="HisKA"/>
    <property type="match status" value="1"/>
</dbReference>
<dbReference type="Gene3D" id="3.30.565.10">
    <property type="entry name" value="Histidine kinase-like ATPase, C-terminal domain"/>
    <property type="match status" value="1"/>
</dbReference>
<dbReference type="SUPFAM" id="SSF63829">
    <property type="entry name" value="Calcium-dependent phosphotriesterase"/>
    <property type="match status" value="4"/>
</dbReference>
<keyword evidence="13" id="KW-1133">Transmembrane helix</keyword>
<dbReference type="Proteomes" id="UP000186720">
    <property type="component" value="Unassembled WGS sequence"/>
</dbReference>
<keyword evidence="13" id="KW-0812">Transmembrane</keyword>
<evidence type="ECO:0000256" key="12">
    <source>
        <dbReference type="PROSITE-ProRule" id="PRU00169"/>
    </source>
</evidence>
<reference evidence="17 18" key="1">
    <citation type="submission" date="2016-11" db="EMBL/GenBank/DDBJ databases">
        <title>Whole Genome Sequencing of Mucilaginibacter polytrichastri RG4-7(T) isolated from the moss sample.</title>
        <authorList>
            <person name="Li Y."/>
        </authorList>
    </citation>
    <scope>NUCLEOTIDE SEQUENCE [LARGE SCALE GENOMIC DNA]</scope>
    <source>
        <strain evidence="17 18">RG4-7</strain>
    </source>
</reference>
<dbReference type="RefSeq" id="WP_074487691.1">
    <property type="nucleotide sequence ID" value="NZ_FPAM01000001.1"/>
</dbReference>
<dbReference type="Gene3D" id="1.10.287.130">
    <property type="match status" value="1"/>
</dbReference>
<evidence type="ECO:0000313" key="18">
    <source>
        <dbReference type="Proteomes" id="UP000186720"/>
    </source>
</evidence>
<dbReference type="SMART" id="SM00342">
    <property type="entry name" value="HTH_ARAC"/>
    <property type="match status" value="1"/>
</dbReference>
<dbReference type="SUPFAM" id="SSF55874">
    <property type="entry name" value="ATPase domain of HSP90 chaperone/DNA topoisomerase II/histidine kinase"/>
    <property type="match status" value="1"/>
</dbReference>
<sequence length="1355" mass="154211">MKRVLQPWLSCIFICCILLLCKTGFGFQPVKYLGIEQGLSNNSVTNIYKDRHGFVWIGTYDGLNRYDGSTVRIFRNIWGDARSLNDNHVNKLTGSGNKVFVGTLSGLVYYNYNDARFYPVFYLAGHKAGRQKITSNITSLVTGTQGDVYIGTDYAGLFIYNQREGVSRQVVLGKANKTYSVQAIRIDGANQVWLFIRNVGLCKLNRQSHILEVVSTELKSANCLLTDNHANIWIGTDNGLYTYQLATRHLSRFANAAVKLTSENIVDLNFSKSGNLWIGTNGGGVNVLDTAKQQLSYMVSGKDVTATLHSDAISMIYEDNEGRTWVATLRGGVNIVDNDVNQFRLITHNALSSNSVVNNFSLSFCEDEQHNLWIGTDGGGLSYWDRKKNRYTNYVHSDNPASLSSNFVVSIIKDHKNQIWVAMFSGGIDRWDGQAHRFIHYDCYNPATKVIDKNLWKLYLDSHHQIWAGTTRGGALYRYNGTTDKFMMFDEQLTNIHAIFEDHNGTLWAGDYSRLIKIDLAKKVHQFIGVKSAVRSITEDNSHNLWVGTEGGGLLKYNSLTNKLTRFTEANGLPSNSILNVLVDKGGNLWASTYNGLTEFNTTTQKFRNFYASDGLQSNQFNFNAALKLSSGELVFGGINGFNIFYPDSINVAVHQPEIKLTGLYINNKTIEGDSNYTANQSIVGLKQITVSYYDATIAIDYTTPEYSFPNKISYAYYLEGWDHGWNNVGKLKRAYYTRLNEGEYTLRIKATNTAGGWNPHQLIFKIMVLPPWYRTWWAYLLYLSVIGTVVYWFWLYRIRQTKLKYEVQIANLKVEREKELNEKKLSFFTNVSHEFRTPLTLIINPIKDLLRNAHNKDNEELNTIYRNARRLLGLVDHLMLFRKTESETDQLNMVTLNFSCVCKDVFLCFVHQARIKNITYSFCAGEEQIFIEADREKIEIALFNLISNAIKFTPNGGEIKIRLSQKEVTVFVEVSDNGCGIAEGTGEKLFDKFYQIKDSTSIKTGFGIGLYLVKSFIKSHHGYITYMSNAEGGTTFTVELPKGKPLQLETEPEMMEANQHLIDELINNEINEVRPPEEEVNNLELLISDRQSVLVIDDNNQIRRYITDIFKKHYKIYQAQTGEAGLEMVKKYLPDVVISDVMMGGLSGIELCQIIKQDALLSHIPVILLTGDPNPEIKLKGLEVGAVDFVSKPFEKDLLEARVKGILKDRRELQNYFYNEVTLKSNARNISEDHKNFLYKCIAIIENYLVDPDFDVKTIADEMGMSYSSLFKKIKGISGQSVNSFVRFVRLRKAAEIMIHTNCNVNEAAFNAGFNDIKYFREHFIKQFGDKPSEFIKKHRAAFHKTYLIEDSFL</sequence>
<dbReference type="InterPro" id="IPR018062">
    <property type="entry name" value="HTH_AraC-typ_CS"/>
</dbReference>
<evidence type="ECO:0000256" key="2">
    <source>
        <dbReference type="ARBA" id="ARBA00012438"/>
    </source>
</evidence>
<evidence type="ECO:0000256" key="8">
    <source>
        <dbReference type="ARBA" id="ARBA00023012"/>
    </source>
</evidence>
<dbReference type="Pfam" id="PF12833">
    <property type="entry name" value="HTH_18"/>
    <property type="match status" value="1"/>
</dbReference>
<keyword evidence="8" id="KW-0902">Two-component regulatory system</keyword>
<accession>A0A1Q5ZT39</accession>
<proteinExistence type="predicted"/>
<dbReference type="GO" id="GO:0005524">
    <property type="term" value="F:ATP binding"/>
    <property type="evidence" value="ECO:0007669"/>
    <property type="project" value="UniProtKB-KW"/>
</dbReference>
<dbReference type="InterPro" id="IPR015943">
    <property type="entry name" value="WD40/YVTN_repeat-like_dom_sf"/>
</dbReference>
<dbReference type="FunFam" id="3.30.565.10:FF:000037">
    <property type="entry name" value="Hybrid sensor histidine kinase/response regulator"/>
    <property type="match status" value="1"/>
</dbReference>
<dbReference type="InterPro" id="IPR003594">
    <property type="entry name" value="HATPase_dom"/>
</dbReference>
<feature type="domain" description="Histidine kinase" evidence="15">
    <location>
        <begin position="831"/>
        <end position="1045"/>
    </location>
</feature>
<dbReference type="InterPro" id="IPR003661">
    <property type="entry name" value="HisK_dim/P_dom"/>
</dbReference>
<comment type="catalytic activity">
    <reaction evidence="1">
        <text>ATP + protein L-histidine = ADP + protein N-phospho-L-histidine.</text>
        <dbReference type="EC" id="2.7.13.3"/>
    </reaction>
</comment>
<evidence type="ECO:0000256" key="13">
    <source>
        <dbReference type="SAM" id="Phobius"/>
    </source>
</evidence>
<dbReference type="PRINTS" id="PR00344">
    <property type="entry name" value="BCTRLSENSOR"/>
</dbReference>
<feature type="domain" description="HTH araC/xylS-type" evidence="14">
    <location>
        <begin position="1240"/>
        <end position="1339"/>
    </location>
</feature>
<dbReference type="PROSITE" id="PS50110">
    <property type="entry name" value="RESPONSE_REGULATORY"/>
    <property type="match status" value="1"/>
</dbReference>
<dbReference type="STRING" id="1302689.RG47T_0372"/>
<evidence type="ECO:0000256" key="6">
    <source>
        <dbReference type="ARBA" id="ARBA00022777"/>
    </source>
</evidence>
<dbReference type="Pfam" id="PF00072">
    <property type="entry name" value="Response_reg"/>
    <property type="match status" value="1"/>
</dbReference>
<dbReference type="GO" id="GO:0003700">
    <property type="term" value="F:DNA-binding transcription factor activity"/>
    <property type="evidence" value="ECO:0007669"/>
    <property type="project" value="InterPro"/>
</dbReference>
<evidence type="ECO:0000256" key="11">
    <source>
        <dbReference type="ARBA" id="ARBA00023163"/>
    </source>
</evidence>
<dbReference type="CDD" id="cd00082">
    <property type="entry name" value="HisKA"/>
    <property type="match status" value="1"/>
</dbReference>
<dbReference type="InterPro" id="IPR013783">
    <property type="entry name" value="Ig-like_fold"/>
</dbReference>
<dbReference type="CDD" id="cd00075">
    <property type="entry name" value="HATPase"/>
    <property type="match status" value="1"/>
</dbReference>
<dbReference type="SMART" id="SM00448">
    <property type="entry name" value="REC"/>
    <property type="match status" value="1"/>
</dbReference>
<comment type="caution">
    <text evidence="17">The sequence shown here is derived from an EMBL/GenBank/DDBJ whole genome shotgun (WGS) entry which is preliminary data.</text>
</comment>
<dbReference type="SUPFAM" id="SSF47384">
    <property type="entry name" value="Homodimeric domain of signal transducing histidine kinase"/>
    <property type="match status" value="1"/>
</dbReference>
<evidence type="ECO:0000256" key="7">
    <source>
        <dbReference type="ARBA" id="ARBA00022840"/>
    </source>
</evidence>
<dbReference type="OrthoDB" id="9809670at2"/>
<dbReference type="InterPro" id="IPR005467">
    <property type="entry name" value="His_kinase_dom"/>
</dbReference>
<evidence type="ECO:0000259" key="16">
    <source>
        <dbReference type="PROSITE" id="PS50110"/>
    </source>
</evidence>
<dbReference type="EC" id="2.7.13.3" evidence="2"/>
<keyword evidence="13" id="KW-0472">Membrane</keyword>
<evidence type="ECO:0000259" key="15">
    <source>
        <dbReference type="PROSITE" id="PS50109"/>
    </source>
</evidence>
<keyword evidence="9" id="KW-0805">Transcription regulation</keyword>
<keyword evidence="7" id="KW-0067">ATP-binding</keyword>
<dbReference type="InterPro" id="IPR011110">
    <property type="entry name" value="Reg_prop"/>
</dbReference>
<gene>
    <name evidence="17" type="ORF">RG47T_0372</name>
</gene>